<feature type="coiled-coil region" evidence="6">
    <location>
        <begin position="28"/>
        <end position="76"/>
    </location>
</feature>
<evidence type="ECO:0000256" key="6">
    <source>
        <dbReference type="SAM" id="Coils"/>
    </source>
</evidence>
<dbReference type="Gene3D" id="1.10.220.60">
    <property type="entry name" value="GRIP domain"/>
    <property type="match status" value="1"/>
</dbReference>
<accession>B7FR66</accession>
<keyword evidence="4 6" id="KW-0175">Coiled coil</keyword>
<dbReference type="HOGENOM" id="CLU_563256_0_0_1"/>
<dbReference type="InterPro" id="IPR000237">
    <property type="entry name" value="GRIP_dom"/>
</dbReference>
<dbReference type="EMBL" id="CM000605">
    <property type="protein sequence ID" value="EEC51452.1"/>
    <property type="molecule type" value="Genomic_DNA"/>
</dbReference>
<dbReference type="KEGG" id="pti:PHATRDRAFT_43267"/>
<evidence type="ECO:0000256" key="1">
    <source>
        <dbReference type="ARBA" id="ARBA00004184"/>
    </source>
</evidence>
<dbReference type="AlphaFoldDB" id="B7FR66"/>
<dbReference type="InParanoid" id="B7FR66"/>
<dbReference type="Pfam" id="PF01465">
    <property type="entry name" value="GRIP"/>
    <property type="match status" value="1"/>
</dbReference>
<comment type="subcellular location">
    <subcellularLocation>
        <location evidence="2">Cytoplasm</location>
    </subcellularLocation>
    <subcellularLocation>
        <location evidence="1">Endomembrane system</location>
        <topology evidence="1">Peripheral membrane protein</topology>
    </subcellularLocation>
</comment>
<feature type="coiled-coil region" evidence="6">
    <location>
        <begin position="292"/>
        <end position="323"/>
    </location>
</feature>
<dbReference type="GeneID" id="7196606"/>
<evidence type="ECO:0000256" key="4">
    <source>
        <dbReference type="ARBA" id="ARBA00023054"/>
    </source>
</evidence>
<dbReference type="STRING" id="556484.B7FR66"/>
<keyword evidence="9" id="KW-1185">Reference proteome</keyword>
<evidence type="ECO:0000259" key="7">
    <source>
        <dbReference type="PROSITE" id="PS50913"/>
    </source>
</evidence>
<dbReference type="PANTHER" id="PTHR23157:SF25">
    <property type="entry name" value="GRIP AND COILED-COIL DOMAIN-CONTAINING PROTEIN 1"/>
    <property type="match status" value="1"/>
</dbReference>
<gene>
    <name evidence="8" type="ORF">PHATRDRAFT_43267</name>
</gene>
<evidence type="ECO:0000256" key="5">
    <source>
        <dbReference type="ARBA" id="ARBA00023136"/>
    </source>
</evidence>
<keyword evidence="3" id="KW-0963">Cytoplasm</keyword>
<evidence type="ECO:0000256" key="2">
    <source>
        <dbReference type="ARBA" id="ARBA00004496"/>
    </source>
</evidence>
<dbReference type="OrthoDB" id="5848685at2759"/>
<dbReference type="PROSITE" id="PS50913">
    <property type="entry name" value="GRIP"/>
    <property type="match status" value="1"/>
</dbReference>
<dbReference type="OMA" id="WCLVEYA"/>
<protein>
    <recommendedName>
        <fullName evidence="7">GRIP domain-containing protein</fullName>
    </recommendedName>
</protein>
<evidence type="ECO:0000313" key="9">
    <source>
        <dbReference type="Proteomes" id="UP000000759"/>
    </source>
</evidence>
<evidence type="ECO:0000313" key="8">
    <source>
        <dbReference type="EMBL" id="EEC51452.1"/>
    </source>
</evidence>
<reference evidence="9" key="2">
    <citation type="submission" date="2008-08" db="EMBL/GenBank/DDBJ databases">
        <authorList>
            <consortium name="Diatom Consortium"/>
            <person name="Grigoriev I."/>
            <person name="Grimwood J."/>
            <person name="Kuo A."/>
            <person name="Otillar R.P."/>
            <person name="Salamov A."/>
            <person name="Detter J.C."/>
            <person name="Lindquist E."/>
            <person name="Shapiro H."/>
            <person name="Lucas S."/>
            <person name="Glavina del Rio T."/>
            <person name="Pitluck S."/>
            <person name="Rokhsar D."/>
            <person name="Bowler C."/>
        </authorList>
    </citation>
    <scope>GENOME REANNOTATION</scope>
    <source>
        <strain evidence="9">CCAP 1055/1</strain>
    </source>
</reference>
<dbReference type="PANTHER" id="PTHR23157">
    <property type="entry name" value="GRIP AND COILED-COIL DOMAIN-CONTAINING PROTEIN 1"/>
    <property type="match status" value="1"/>
</dbReference>
<dbReference type="SMART" id="SM00755">
    <property type="entry name" value="Grip"/>
    <property type="match status" value="1"/>
</dbReference>
<dbReference type="Proteomes" id="UP000000759">
    <property type="component" value="Chromosome 1"/>
</dbReference>
<dbReference type="InterPro" id="IPR051952">
    <property type="entry name" value="Golgi-autophagy_related"/>
</dbReference>
<reference evidence="8 9" key="1">
    <citation type="journal article" date="2008" name="Nature">
        <title>The Phaeodactylum genome reveals the evolutionary history of diatom genomes.</title>
        <authorList>
            <person name="Bowler C."/>
            <person name="Allen A.E."/>
            <person name="Badger J.H."/>
            <person name="Grimwood J."/>
            <person name="Jabbari K."/>
            <person name="Kuo A."/>
            <person name="Maheswari U."/>
            <person name="Martens C."/>
            <person name="Maumus F."/>
            <person name="Otillar R.P."/>
            <person name="Rayko E."/>
            <person name="Salamov A."/>
            <person name="Vandepoele K."/>
            <person name="Beszteri B."/>
            <person name="Gruber A."/>
            <person name="Heijde M."/>
            <person name="Katinka M."/>
            <person name="Mock T."/>
            <person name="Valentin K."/>
            <person name="Verret F."/>
            <person name="Berges J.A."/>
            <person name="Brownlee C."/>
            <person name="Cadoret J.P."/>
            <person name="Chiovitti A."/>
            <person name="Choi C.J."/>
            <person name="Coesel S."/>
            <person name="De Martino A."/>
            <person name="Detter J.C."/>
            <person name="Durkin C."/>
            <person name="Falciatore A."/>
            <person name="Fournet J."/>
            <person name="Haruta M."/>
            <person name="Huysman M.J."/>
            <person name="Jenkins B.D."/>
            <person name="Jiroutova K."/>
            <person name="Jorgensen R.E."/>
            <person name="Joubert Y."/>
            <person name="Kaplan A."/>
            <person name="Kroger N."/>
            <person name="Kroth P.G."/>
            <person name="La Roche J."/>
            <person name="Lindquist E."/>
            <person name="Lommer M."/>
            <person name="Martin-Jezequel V."/>
            <person name="Lopez P.J."/>
            <person name="Lucas S."/>
            <person name="Mangogna M."/>
            <person name="McGinnis K."/>
            <person name="Medlin L.K."/>
            <person name="Montsant A."/>
            <person name="Oudot-Le Secq M.P."/>
            <person name="Napoli C."/>
            <person name="Obornik M."/>
            <person name="Parker M.S."/>
            <person name="Petit J.L."/>
            <person name="Porcel B.M."/>
            <person name="Poulsen N."/>
            <person name="Robison M."/>
            <person name="Rychlewski L."/>
            <person name="Rynearson T.A."/>
            <person name="Schmutz J."/>
            <person name="Shapiro H."/>
            <person name="Siaut M."/>
            <person name="Stanley M."/>
            <person name="Sussman M.R."/>
            <person name="Taylor A.R."/>
            <person name="Vardi A."/>
            <person name="von Dassow P."/>
            <person name="Vyverman W."/>
            <person name="Willis A."/>
            <person name="Wyrwicz L.S."/>
            <person name="Rokhsar D.S."/>
            <person name="Weissenbach J."/>
            <person name="Armbrust E.V."/>
            <person name="Green B.R."/>
            <person name="Van de Peer Y."/>
            <person name="Grigoriev I.V."/>
        </authorList>
    </citation>
    <scope>NUCLEOTIDE SEQUENCE [LARGE SCALE GENOMIC DNA]</scope>
    <source>
        <strain evidence="8 9">CCAP 1055/1</strain>
    </source>
</reference>
<organism evidence="8 9">
    <name type="scientific">Phaeodactylum tricornutum (strain CCAP 1055/1)</name>
    <dbReference type="NCBI Taxonomy" id="556484"/>
    <lineage>
        <taxon>Eukaryota</taxon>
        <taxon>Sar</taxon>
        <taxon>Stramenopiles</taxon>
        <taxon>Ochrophyta</taxon>
        <taxon>Bacillariophyta</taxon>
        <taxon>Bacillariophyceae</taxon>
        <taxon>Bacillariophycidae</taxon>
        <taxon>Naviculales</taxon>
        <taxon>Phaeodactylaceae</taxon>
        <taxon>Phaeodactylum</taxon>
    </lineage>
</organism>
<dbReference type="eggNOG" id="ENOG502QU6G">
    <property type="taxonomic scope" value="Eukaryota"/>
</dbReference>
<dbReference type="PaxDb" id="2850-Phatr43267"/>
<feature type="domain" description="GRIP" evidence="7">
    <location>
        <begin position="371"/>
        <end position="420"/>
    </location>
</feature>
<keyword evidence="5" id="KW-0472">Membrane</keyword>
<dbReference type="RefSeq" id="XP_002176989.1">
    <property type="nucleotide sequence ID" value="XM_002176953.1"/>
</dbReference>
<dbReference type="GO" id="GO:0005794">
    <property type="term" value="C:Golgi apparatus"/>
    <property type="evidence" value="ECO:0007669"/>
    <property type="project" value="TreeGrafter"/>
</dbReference>
<name>B7FR66_PHATC</name>
<evidence type="ECO:0000256" key="3">
    <source>
        <dbReference type="ARBA" id="ARBA00022490"/>
    </source>
</evidence>
<proteinExistence type="predicted"/>
<sequence length="428" mass="48739">MEDQTVAKASEPVAANDKATTARLSVQLKRLNEANGKYKSLLKLAKERIQQQEEEIETLRHETAELQSQLQQINEERSSEVAALDTNSERGGTSVDGNTTIDIFRVLQRVKVPIAATGQDEFWALIELESYSDTDNTSKRFKEWKRFDTEAELSDYIRRDSGEPLTLPPYSLSPEQSARLQSQTQSQISSATEEFRRFRVRSELARKQLDAQIRDLQNNHVQSATRRIEGNTVSQSNGILDTMSTHHQNDRSSVERLKAELAAQEAHWKDAYEALASENEALKSVGSEALLAAQWRQRYEHVLKEKEDLQSKLQTEAVRVDEESGDKYERKYRDLKESFRLYRKKAKEIFESQQRGAGTSTSILPSFAPDSSSADAKLSYLRNLMVNYLTSDPQVKDHMEGAIGTVLQFTPEEISKIVKKKADLEAWF</sequence>